<dbReference type="Proteomes" id="UP000215450">
    <property type="component" value="Unassembled WGS sequence"/>
</dbReference>
<feature type="domain" description="Solute-binding protein family 3/N-terminal" evidence="1">
    <location>
        <begin position="30"/>
        <end position="120"/>
    </location>
</feature>
<evidence type="ECO:0000313" key="3">
    <source>
        <dbReference type="EMBL" id="SNB75666.1"/>
    </source>
</evidence>
<evidence type="ECO:0000259" key="1">
    <source>
        <dbReference type="Pfam" id="PF00497"/>
    </source>
</evidence>
<dbReference type="EMBL" id="FXUV01000031">
    <property type="protein sequence ID" value="SMQ12782.1"/>
    <property type="molecule type" value="Genomic_DNA"/>
</dbReference>
<dbReference type="AlphaFoldDB" id="A0A238TCG3"/>
<keyword evidence="4" id="KW-1185">Reference proteome</keyword>
<dbReference type="Pfam" id="PF00497">
    <property type="entry name" value="SBP_bac_3"/>
    <property type="match status" value="1"/>
</dbReference>
<name>A0A238TCG3_9NEIS</name>
<organism evidence="3 4">
    <name type="scientific">Kingella negevensis</name>
    <dbReference type="NCBI Taxonomy" id="1522312"/>
    <lineage>
        <taxon>Bacteria</taxon>
        <taxon>Pseudomonadati</taxon>
        <taxon>Pseudomonadota</taxon>
        <taxon>Betaproteobacteria</taxon>
        <taxon>Neisseriales</taxon>
        <taxon>Neisseriaceae</taxon>
        <taxon>Kingella</taxon>
    </lineage>
</organism>
<sequence>MVLVSPNKTIASLDELKNAQKLFGATSEKIARFENVPLLMKEVESDGLDTAISDSAVIEHYVKNNGNKGFKTLTIPDFAVENYGLVVRKGDTQTLALLNSSLKKIRENGKYDEIKSKYFANK</sequence>
<dbReference type="STRING" id="1522312.GCA_900177895_00844"/>
<dbReference type="SUPFAM" id="SSF53850">
    <property type="entry name" value="Periplasmic binding protein-like II"/>
    <property type="match status" value="1"/>
</dbReference>
<gene>
    <name evidence="3" type="primary">glnH_6</name>
    <name evidence="2" type="ORF">KEBURONENSIS_01598</name>
    <name evidence="3" type="ORF">KEBURONENSIS_01607</name>
</gene>
<accession>A0A238TCG3</accession>
<dbReference type="InterPro" id="IPR001638">
    <property type="entry name" value="Solute-binding_3/MltF_N"/>
</dbReference>
<evidence type="ECO:0000313" key="4">
    <source>
        <dbReference type="Proteomes" id="UP000215450"/>
    </source>
</evidence>
<proteinExistence type="predicted"/>
<dbReference type="Gene3D" id="3.40.190.10">
    <property type="entry name" value="Periplasmic binding protein-like II"/>
    <property type="match status" value="2"/>
</dbReference>
<reference evidence="2" key="1">
    <citation type="submission" date="2017-05" db="EMBL/GenBank/DDBJ databases">
        <authorList>
            <person name="Song R."/>
            <person name="Chenine A.L."/>
            <person name="Ruprecht R.M."/>
        </authorList>
    </citation>
    <scope>NUCLEOTIDE SEQUENCE</scope>
    <source>
        <strain evidence="2">Kingella_eburonensis</strain>
    </source>
</reference>
<dbReference type="EMBL" id="FXUV02000036">
    <property type="protein sequence ID" value="SNB75666.1"/>
    <property type="molecule type" value="Genomic_DNA"/>
</dbReference>
<reference evidence="3 4" key="2">
    <citation type="submission" date="2017-06" db="EMBL/GenBank/DDBJ databases">
        <authorList>
            <person name="Kim H.J."/>
            <person name="Triplett B.A."/>
        </authorList>
    </citation>
    <scope>NUCLEOTIDE SEQUENCE [LARGE SCALE GENOMIC DNA]</scope>
    <source>
        <strain evidence="3">Kingella_eburonensis</strain>
    </source>
</reference>
<protein>
    <submittedName>
        <fullName evidence="3">Glutamine-binding periplasmic protein</fullName>
    </submittedName>
</protein>
<evidence type="ECO:0000313" key="2">
    <source>
        <dbReference type="EMBL" id="SMQ12782.1"/>
    </source>
</evidence>